<dbReference type="Gene3D" id="3.30.360.10">
    <property type="entry name" value="Dihydrodipicolinate Reductase, domain 2"/>
    <property type="match status" value="1"/>
</dbReference>
<dbReference type="SUPFAM" id="SSF55347">
    <property type="entry name" value="Glyceraldehyde-3-phosphate dehydrogenase-like, C-terminal domain"/>
    <property type="match status" value="1"/>
</dbReference>
<dbReference type="PANTHER" id="PTHR43377">
    <property type="entry name" value="BILIVERDIN REDUCTASE A"/>
    <property type="match status" value="1"/>
</dbReference>
<dbReference type="Proteomes" id="UP000502996">
    <property type="component" value="Chromosome"/>
</dbReference>
<dbReference type="InterPro" id="IPR051450">
    <property type="entry name" value="Gfo/Idh/MocA_Oxidoreductases"/>
</dbReference>
<dbReference type="PANTHER" id="PTHR43377:SF1">
    <property type="entry name" value="BILIVERDIN REDUCTASE A"/>
    <property type="match status" value="1"/>
</dbReference>
<sequence>MSDVLEVGLVGAGYIAHSHARAYAADRRAHLAYVVEPVAEKADALARTSGAQVLGSLDELLASDVEVISVCTPSPTHADLVVAALGAGKHVLCEKPVARTLADADRIVAAGRTGPGLLMIGHVSRFEPDHRAAYDAVRDGRIGEVRMMAQSLVGERPTWSEDDWLRDPDRSGGPLVDLAIHSFDYLTWVSGARPVRVHAVGSAGADGVVDYAVATVRYDTGALAVVETSWAHPAGHGLELTTELTGSDGRITWDYDSTAVGSVKLAGAAPRTISQLGNRGFVAEVAAFLDAVEDGGPSPVQAEDGRLALEVALAAVESLRTRRVVHLSDRSEETA</sequence>
<accession>A0A6G6WDF9</accession>
<dbReference type="InterPro" id="IPR055170">
    <property type="entry name" value="GFO_IDH_MocA-like_dom"/>
</dbReference>
<evidence type="ECO:0000259" key="2">
    <source>
        <dbReference type="Pfam" id="PF22725"/>
    </source>
</evidence>
<gene>
    <name evidence="3" type="ORF">G5V58_11930</name>
</gene>
<dbReference type="KEGG" id="nano:G5V58_11930"/>
<keyword evidence="4" id="KW-1185">Reference proteome</keyword>
<evidence type="ECO:0000259" key="1">
    <source>
        <dbReference type="Pfam" id="PF01408"/>
    </source>
</evidence>
<protein>
    <submittedName>
        <fullName evidence="3">Gfo/Idh/MocA family oxidoreductase</fullName>
    </submittedName>
</protein>
<reference evidence="3 4" key="1">
    <citation type="submission" date="2020-02" db="EMBL/GenBank/DDBJ databases">
        <title>Full genome sequence of Nocardioides sp. R-3366.</title>
        <authorList>
            <person name="Im W.-T."/>
        </authorList>
    </citation>
    <scope>NUCLEOTIDE SEQUENCE [LARGE SCALE GENOMIC DNA]</scope>
    <source>
        <strain evidence="3 4">R-3366</strain>
    </source>
</reference>
<name>A0A6G6WDF9_9ACTN</name>
<dbReference type="Pfam" id="PF22725">
    <property type="entry name" value="GFO_IDH_MocA_C3"/>
    <property type="match status" value="1"/>
</dbReference>
<dbReference type="RefSeq" id="WP_165232798.1">
    <property type="nucleotide sequence ID" value="NZ_CP049257.1"/>
</dbReference>
<dbReference type="Pfam" id="PF01408">
    <property type="entry name" value="GFO_IDH_MocA"/>
    <property type="match status" value="1"/>
</dbReference>
<organism evidence="3 4">
    <name type="scientific">Nocardioides anomalus</name>
    <dbReference type="NCBI Taxonomy" id="2712223"/>
    <lineage>
        <taxon>Bacteria</taxon>
        <taxon>Bacillati</taxon>
        <taxon>Actinomycetota</taxon>
        <taxon>Actinomycetes</taxon>
        <taxon>Propionibacteriales</taxon>
        <taxon>Nocardioidaceae</taxon>
        <taxon>Nocardioides</taxon>
    </lineage>
</organism>
<dbReference type="Gene3D" id="3.40.50.720">
    <property type="entry name" value="NAD(P)-binding Rossmann-like Domain"/>
    <property type="match status" value="1"/>
</dbReference>
<dbReference type="InterPro" id="IPR036291">
    <property type="entry name" value="NAD(P)-bd_dom_sf"/>
</dbReference>
<feature type="domain" description="Gfo/Idh/MocA-like oxidoreductase N-terminal" evidence="1">
    <location>
        <begin position="6"/>
        <end position="121"/>
    </location>
</feature>
<dbReference type="InterPro" id="IPR000683">
    <property type="entry name" value="Gfo/Idh/MocA-like_OxRdtase_N"/>
</dbReference>
<evidence type="ECO:0000313" key="4">
    <source>
        <dbReference type="Proteomes" id="UP000502996"/>
    </source>
</evidence>
<proteinExistence type="predicted"/>
<feature type="domain" description="GFO/IDH/MocA-like oxidoreductase" evidence="2">
    <location>
        <begin position="130"/>
        <end position="251"/>
    </location>
</feature>
<dbReference type="AlphaFoldDB" id="A0A6G6WDF9"/>
<evidence type="ECO:0000313" key="3">
    <source>
        <dbReference type="EMBL" id="QIG43381.1"/>
    </source>
</evidence>
<dbReference type="EMBL" id="CP049257">
    <property type="protein sequence ID" value="QIG43381.1"/>
    <property type="molecule type" value="Genomic_DNA"/>
</dbReference>
<dbReference type="SUPFAM" id="SSF51735">
    <property type="entry name" value="NAD(P)-binding Rossmann-fold domains"/>
    <property type="match status" value="1"/>
</dbReference>
<dbReference type="GO" id="GO:0000166">
    <property type="term" value="F:nucleotide binding"/>
    <property type="evidence" value="ECO:0007669"/>
    <property type="project" value="InterPro"/>
</dbReference>